<dbReference type="EMBL" id="LXQA010827793">
    <property type="protein sequence ID" value="MCI72911.1"/>
    <property type="molecule type" value="Genomic_DNA"/>
</dbReference>
<feature type="non-terminal residue" evidence="2">
    <location>
        <position position="1"/>
    </location>
</feature>
<proteinExistence type="predicted"/>
<reference evidence="2 3" key="1">
    <citation type="journal article" date="2018" name="Front. Plant Sci.">
        <title>Red Clover (Trifolium pratense) and Zigzag Clover (T. medium) - A Picture of Genomic Similarities and Differences.</title>
        <authorList>
            <person name="Dluhosova J."/>
            <person name="Istvanek J."/>
            <person name="Nedelnik J."/>
            <person name="Repkova J."/>
        </authorList>
    </citation>
    <scope>NUCLEOTIDE SEQUENCE [LARGE SCALE GENOMIC DNA]</scope>
    <source>
        <strain evidence="3">cv. 10/8</strain>
        <tissue evidence="2">Leaf</tissue>
    </source>
</reference>
<name>A0A392UH72_9FABA</name>
<feature type="region of interest" description="Disordered" evidence="1">
    <location>
        <begin position="1"/>
        <end position="21"/>
    </location>
</feature>
<organism evidence="2 3">
    <name type="scientific">Trifolium medium</name>
    <dbReference type="NCBI Taxonomy" id="97028"/>
    <lineage>
        <taxon>Eukaryota</taxon>
        <taxon>Viridiplantae</taxon>
        <taxon>Streptophyta</taxon>
        <taxon>Embryophyta</taxon>
        <taxon>Tracheophyta</taxon>
        <taxon>Spermatophyta</taxon>
        <taxon>Magnoliopsida</taxon>
        <taxon>eudicotyledons</taxon>
        <taxon>Gunneridae</taxon>
        <taxon>Pentapetalae</taxon>
        <taxon>rosids</taxon>
        <taxon>fabids</taxon>
        <taxon>Fabales</taxon>
        <taxon>Fabaceae</taxon>
        <taxon>Papilionoideae</taxon>
        <taxon>50 kb inversion clade</taxon>
        <taxon>NPAAA clade</taxon>
        <taxon>Hologalegina</taxon>
        <taxon>IRL clade</taxon>
        <taxon>Trifolieae</taxon>
        <taxon>Trifolium</taxon>
    </lineage>
</organism>
<dbReference type="AlphaFoldDB" id="A0A392UH72"/>
<evidence type="ECO:0000313" key="3">
    <source>
        <dbReference type="Proteomes" id="UP000265520"/>
    </source>
</evidence>
<dbReference type="Proteomes" id="UP000265520">
    <property type="component" value="Unassembled WGS sequence"/>
</dbReference>
<comment type="caution">
    <text evidence="2">The sequence shown here is derived from an EMBL/GenBank/DDBJ whole genome shotgun (WGS) entry which is preliminary data.</text>
</comment>
<protein>
    <submittedName>
        <fullName evidence="2">Uncharacterized protein</fullName>
    </submittedName>
</protein>
<accession>A0A392UH72</accession>
<evidence type="ECO:0000313" key="2">
    <source>
        <dbReference type="EMBL" id="MCI72911.1"/>
    </source>
</evidence>
<evidence type="ECO:0000256" key="1">
    <source>
        <dbReference type="SAM" id="MobiDB-lite"/>
    </source>
</evidence>
<sequence length="58" mass="6088">PSTHSRRRSNAAAIGPLHDQSKTPTAIITQMSIHVELEEVRGRGTLALAVTVDGGGLI</sequence>
<keyword evidence="3" id="KW-1185">Reference proteome</keyword>